<keyword evidence="5" id="KW-0812">Transmembrane</keyword>
<dbReference type="SUPFAM" id="SSF48452">
    <property type="entry name" value="TPR-like"/>
    <property type="match status" value="1"/>
</dbReference>
<sequence>MKRFAILVLYNLLAFSIYAGVIPFQGLRERIARDPEGSLLLLDSLEERGALPQYGIDYLRALSYRTQSRYYMCMHYATHALNNLEIQRDSVLTSYTYMLLAESSVVSFQLAEAADMITKGKEYAEKANDQLLRANMLQMEGGLYRNMGVLNKSYECLQEAVSLLSDISNAEAKFLLSHCMGYLMGYYISDRKPQKAWEVGLQRERLLRSLESRTDVDVHVLDRHKGFFYSKMAYLSYQVKKPQMAKKYADMFYSTVFSTTSMGQLEINDFLLESGDYHSVLVHSKAYFSELDASDSLNVIYLRTLYQSGKAYSALGKYSDAYNAMMQAYDIRNKMRVNMERNQIFDLTDVTDAVSREYELEKAAYRVQMQHRIIIGLVGIMAFLLLLFGGLWRALSVIKRKNSKMAELILELDDQRNKLMPKYSFPQLEMTADAGEKKLPQEVDTAAEGDTDTDTSGATVPENESLFLKFDQQVKEQKLYLNYKLTRDDYAHLMGVDRNRFASILKLFTAGGNLSCYLNDLRLEYSVSLFRNHPDWPISRVATESALPSLSTFYRLFKDKYGISPNSFRKTFLKKK</sequence>
<dbReference type="Gene3D" id="1.10.10.60">
    <property type="entry name" value="Homeodomain-like"/>
    <property type="match status" value="1"/>
</dbReference>
<dbReference type="Gene3D" id="1.25.40.10">
    <property type="entry name" value="Tetratricopeptide repeat domain"/>
    <property type="match status" value="1"/>
</dbReference>
<dbReference type="SUPFAM" id="SSF46689">
    <property type="entry name" value="Homeodomain-like"/>
    <property type="match status" value="1"/>
</dbReference>
<dbReference type="PANTHER" id="PTHR43280:SF34">
    <property type="entry name" value="ARAC-FAMILY TRANSCRIPTIONAL REGULATOR"/>
    <property type="match status" value="1"/>
</dbReference>
<accession>A0ABS2EYB4</accession>
<evidence type="ECO:0000313" key="7">
    <source>
        <dbReference type="EMBL" id="MBM6759680.1"/>
    </source>
</evidence>
<dbReference type="Proteomes" id="UP000703295">
    <property type="component" value="Unassembled WGS sequence"/>
</dbReference>
<dbReference type="EMBL" id="JACJJW010000052">
    <property type="protein sequence ID" value="MBM6759680.1"/>
    <property type="molecule type" value="Genomic_DNA"/>
</dbReference>
<keyword evidence="3" id="KW-0804">Transcription</keyword>
<evidence type="ECO:0000256" key="5">
    <source>
        <dbReference type="SAM" id="Phobius"/>
    </source>
</evidence>
<keyword evidence="1" id="KW-0805">Transcription regulation</keyword>
<protein>
    <submittedName>
        <fullName evidence="7">Helix-turn-helix transcriptional regulator</fullName>
    </submittedName>
</protein>
<keyword evidence="5" id="KW-1133">Transmembrane helix</keyword>
<comment type="caution">
    <text evidence="7">The sequence shown here is derived from an EMBL/GenBank/DDBJ whole genome shotgun (WGS) entry which is preliminary data.</text>
</comment>
<feature type="domain" description="HTH araC/xylS-type" evidence="6">
    <location>
        <begin position="464"/>
        <end position="571"/>
    </location>
</feature>
<dbReference type="Pfam" id="PF00165">
    <property type="entry name" value="HTH_AraC"/>
    <property type="match status" value="1"/>
</dbReference>
<feature type="region of interest" description="Disordered" evidence="4">
    <location>
        <begin position="439"/>
        <end position="458"/>
    </location>
</feature>
<evidence type="ECO:0000256" key="3">
    <source>
        <dbReference type="ARBA" id="ARBA00023163"/>
    </source>
</evidence>
<evidence type="ECO:0000256" key="2">
    <source>
        <dbReference type="ARBA" id="ARBA00023125"/>
    </source>
</evidence>
<evidence type="ECO:0000256" key="4">
    <source>
        <dbReference type="SAM" id="MobiDB-lite"/>
    </source>
</evidence>
<dbReference type="InterPro" id="IPR009057">
    <property type="entry name" value="Homeodomain-like_sf"/>
</dbReference>
<keyword evidence="5" id="KW-0472">Membrane</keyword>
<keyword evidence="8" id="KW-1185">Reference proteome</keyword>
<dbReference type="RefSeq" id="WP_204477069.1">
    <property type="nucleotide sequence ID" value="NZ_JACJJW010000052.1"/>
</dbReference>
<dbReference type="InterPro" id="IPR018060">
    <property type="entry name" value="HTH_AraC"/>
</dbReference>
<feature type="transmembrane region" description="Helical" evidence="5">
    <location>
        <begin position="373"/>
        <end position="395"/>
    </location>
</feature>
<gene>
    <name evidence="7" type="ORF">H6A31_13500</name>
</gene>
<dbReference type="PANTHER" id="PTHR43280">
    <property type="entry name" value="ARAC-FAMILY TRANSCRIPTIONAL REGULATOR"/>
    <property type="match status" value="1"/>
</dbReference>
<name>A0ABS2EYB4_9BACE</name>
<reference evidence="7 8" key="1">
    <citation type="journal article" date="2021" name="Sci. Rep.">
        <title>The distribution of antibiotic resistance genes in chicken gut microbiota commensals.</title>
        <authorList>
            <person name="Juricova H."/>
            <person name="Matiasovicova J."/>
            <person name="Kubasova T."/>
            <person name="Cejkova D."/>
            <person name="Rychlik I."/>
        </authorList>
    </citation>
    <scope>NUCLEOTIDE SEQUENCE [LARGE SCALE GENOMIC DNA]</scope>
    <source>
        <strain evidence="7 8">An801</strain>
    </source>
</reference>
<dbReference type="PROSITE" id="PS01124">
    <property type="entry name" value="HTH_ARAC_FAMILY_2"/>
    <property type="match status" value="1"/>
</dbReference>
<organism evidence="7 8">
    <name type="scientific">Bacteroides mediterraneensis</name>
    <dbReference type="NCBI Taxonomy" id="1841856"/>
    <lineage>
        <taxon>Bacteria</taxon>
        <taxon>Pseudomonadati</taxon>
        <taxon>Bacteroidota</taxon>
        <taxon>Bacteroidia</taxon>
        <taxon>Bacteroidales</taxon>
        <taxon>Bacteroidaceae</taxon>
        <taxon>Bacteroides</taxon>
    </lineage>
</organism>
<proteinExistence type="predicted"/>
<evidence type="ECO:0000259" key="6">
    <source>
        <dbReference type="PROSITE" id="PS01124"/>
    </source>
</evidence>
<evidence type="ECO:0000256" key="1">
    <source>
        <dbReference type="ARBA" id="ARBA00023015"/>
    </source>
</evidence>
<dbReference type="SMART" id="SM00342">
    <property type="entry name" value="HTH_ARAC"/>
    <property type="match status" value="1"/>
</dbReference>
<dbReference type="InterPro" id="IPR011990">
    <property type="entry name" value="TPR-like_helical_dom_sf"/>
</dbReference>
<evidence type="ECO:0000313" key="8">
    <source>
        <dbReference type="Proteomes" id="UP000703295"/>
    </source>
</evidence>
<keyword evidence="2" id="KW-0238">DNA-binding</keyword>